<sequence>MHKKQKLYFYASVVTFTIFASALYILIMVAK</sequence>
<keyword evidence="1" id="KW-0472">Membrane</keyword>
<feature type="transmembrane region" description="Helical" evidence="1">
    <location>
        <begin position="7"/>
        <end position="30"/>
    </location>
</feature>
<reference evidence="3" key="1">
    <citation type="submission" date="2015-05" db="EMBL/GenBank/DDBJ databases">
        <authorList>
            <person name="Rovetto F."/>
            <person name="Cocolin L."/>
            <person name="Illeghems K."/>
            <person name="Van Nieuwerburgh F."/>
            <person name="Houf K."/>
        </authorList>
    </citation>
    <scope>NUCLEOTIDE SEQUENCE [LARGE SCALE GENOMIC DNA]</scope>
    <source>
        <strain evidence="3">DU22</strain>
    </source>
</reference>
<accession>A0A1C0B5X7</accession>
<evidence type="ECO:0000256" key="1">
    <source>
        <dbReference type="SAM" id="Phobius"/>
    </source>
</evidence>
<comment type="caution">
    <text evidence="2">The sequence shown here is derived from an EMBL/GenBank/DDBJ whole genome shotgun (WGS) entry which is preliminary data.</text>
</comment>
<proteinExistence type="predicted"/>
<keyword evidence="1" id="KW-1133">Transmembrane helix</keyword>
<dbReference type="EMBL" id="LCUJ01000005">
    <property type="protein sequence ID" value="OCL98565.1"/>
    <property type="molecule type" value="Genomic_DNA"/>
</dbReference>
<organism evidence="2 3">
    <name type="scientific">Aliarcobacter thereius</name>
    <dbReference type="NCBI Taxonomy" id="544718"/>
    <lineage>
        <taxon>Bacteria</taxon>
        <taxon>Pseudomonadati</taxon>
        <taxon>Campylobacterota</taxon>
        <taxon>Epsilonproteobacteria</taxon>
        <taxon>Campylobacterales</taxon>
        <taxon>Arcobacteraceae</taxon>
        <taxon>Aliarcobacter</taxon>
    </lineage>
</organism>
<dbReference type="AlphaFoldDB" id="A0A1C0B5X7"/>
<gene>
    <name evidence="2" type="ORF">AAX29_01478</name>
</gene>
<dbReference type="STRING" id="544718.AAX25_01960"/>
<keyword evidence="1" id="KW-0812">Transmembrane</keyword>
<dbReference type="Proteomes" id="UP000093281">
    <property type="component" value="Unassembled WGS sequence"/>
</dbReference>
<protein>
    <submittedName>
        <fullName evidence="2">Uncharacterized protein</fullName>
    </submittedName>
</protein>
<evidence type="ECO:0000313" key="3">
    <source>
        <dbReference type="Proteomes" id="UP000093281"/>
    </source>
</evidence>
<evidence type="ECO:0000313" key="2">
    <source>
        <dbReference type="EMBL" id="OCL98565.1"/>
    </source>
</evidence>
<name>A0A1C0B5X7_9BACT</name>